<dbReference type="OrthoDB" id="3358371at2759"/>
<dbReference type="Pfam" id="PF05368">
    <property type="entry name" value="NmrA"/>
    <property type="match status" value="1"/>
</dbReference>
<feature type="domain" description="NmrA-like" evidence="3">
    <location>
        <begin position="5"/>
        <end position="260"/>
    </location>
</feature>
<evidence type="ECO:0000256" key="1">
    <source>
        <dbReference type="ARBA" id="ARBA00006328"/>
    </source>
</evidence>
<dbReference type="InterPro" id="IPR008030">
    <property type="entry name" value="NmrA-like"/>
</dbReference>
<dbReference type="Gene3D" id="3.90.25.10">
    <property type="entry name" value="UDP-galactose 4-epimerase, domain 1"/>
    <property type="match status" value="1"/>
</dbReference>
<dbReference type="InterPro" id="IPR051164">
    <property type="entry name" value="NmrA-like_oxidored"/>
</dbReference>
<evidence type="ECO:0000313" key="5">
    <source>
        <dbReference type="Proteomes" id="UP000716291"/>
    </source>
</evidence>
<dbReference type="PANTHER" id="PTHR42748:SF7">
    <property type="entry name" value="NMRA LIKE REDOX SENSOR 1-RELATED"/>
    <property type="match status" value="1"/>
</dbReference>
<dbReference type="EMBL" id="JAANQT010001756">
    <property type="protein sequence ID" value="KAG1304054.1"/>
    <property type="molecule type" value="Genomic_DNA"/>
</dbReference>
<dbReference type="Proteomes" id="UP000716291">
    <property type="component" value="Unassembled WGS sequence"/>
</dbReference>
<dbReference type="SUPFAM" id="SSF51735">
    <property type="entry name" value="NAD(P)-binding Rossmann-fold domains"/>
    <property type="match status" value="1"/>
</dbReference>
<evidence type="ECO:0000259" key="3">
    <source>
        <dbReference type="Pfam" id="PF05368"/>
    </source>
</evidence>
<dbReference type="PANTHER" id="PTHR42748">
    <property type="entry name" value="NITROGEN METABOLITE REPRESSION PROTEIN NMRA FAMILY MEMBER"/>
    <property type="match status" value="1"/>
</dbReference>
<comment type="caution">
    <text evidence="4">The sequence shown here is derived from an EMBL/GenBank/DDBJ whole genome shotgun (WGS) entry which is preliminary data.</text>
</comment>
<protein>
    <recommendedName>
        <fullName evidence="3">NmrA-like domain-containing protein</fullName>
    </recommendedName>
</protein>
<accession>A0A9P6X3D7</accession>
<evidence type="ECO:0000256" key="2">
    <source>
        <dbReference type="ARBA" id="ARBA00022857"/>
    </source>
</evidence>
<keyword evidence="5" id="KW-1185">Reference proteome</keyword>
<evidence type="ECO:0000313" key="4">
    <source>
        <dbReference type="EMBL" id="KAG1304054.1"/>
    </source>
</evidence>
<comment type="similarity">
    <text evidence="1">Belongs to the NmrA-type oxidoreductase family.</text>
</comment>
<name>A0A9P6X3D7_RHIOR</name>
<dbReference type="CDD" id="cd05251">
    <property type="entry name" value="NmrA_like_SDR_a"/>
    <property type="match status" value="1"/>
</dbReference>
<keyword evidence="2" id="KW-0521">NADP</keyword>
<sequence>MSTVKLVAVTGITGKQGGAVARKLLELGHKVRGLTRNTSSPSAIKLAQSGIEMVSADMEDVDSLKAAFTGADSVFVVTTPGVFNAKIEVKQGKNAADAAKATGITHFVFSSVGNSENAPDVPHFASKRQVEVYVQDELKLPYTIVRPSFFMENYALDGQMAPSNGVLKGLIPANYKLQMVAVEDIGKVAAIALSNREKYLNQVIELSGDELTGDEMASALTNVTGKTFTYKYWWLYRYIIRHIYRDMGAMTNFFMRVGYNANIPKLREEFPDLQTWETWLSKNGFSKSD</sequence>
<gene>
    <name evidence="4" type="ORF">G6F64_009537</name>
</gene>
<dbReference type="AlphaFoldDB" id="A0A9P6X3D7"/>
<dbReference type="InterPro" id="IPR036291">
    <property type="entry name" value="NAD(P)-bd_dom_sf"/>
</dbReference>
<reference evidence="4" key="1">
    <citation type="journal article" date="2020" name="Microb. Genom.">
        <title>Genetic diversity of clinical and environmental Mucorales isolates obtained from an investigation of mucormycosis cases among solid organ transplant recipients.</title>
        <authorList>
            <person name="Nguyen M.H."/>
            <person name="Kaul D."/>
            <person name="Muto C."/>
            <person name="Cheng S.J."/>
            <person name="Richter R.A."/>
            <person name="Bruno V.M."/>
            <person name="Liu G."/>
            <person name="Beyhan S."/>
            <person name="Sundermann A.J."/>
            <person name="Mounaud S."/>
            <person name="Pasculle A.W."/>
            <person name="Nierman W.C."/>
            <person name="Driscoll E."/>
            <person name="Cumbie R."/>
            <person name="Clancy C.J."/>
            <person name="Dupont C.L."/>
        </authorList>
    </citation>
    <scope>NUCLEOTIDE SEQUENCE</scope>
    <source>
        <strain evidence="4">GL11</strain>
    </source>
</reference>
<dbReference type="Gene3D" id="3.40.50.720">
    <property type="entry name" value="NAD(P)-binding Rossmann-like Domain"/>
    <property type="match status" value="1"/>
</dbReference>
<proteinExistence type="inferred from homology"/>
<organism evidence="4 5">
    <name type="scientific">Rhizopus oryzae</name>
    <name type="common">Mucormycosis agent</name>
    <name type="synonym">Rhizopus arrhizus var. delemar</name>
    <dbReference type="NCBI Taxonomy" id="64495"/>
    <lineage>
        <taxon>Eukaryota</taxon>
        <taxon>Fungi</taxon>
        <taxon>Fungi incertae sedis</taxon>
        <taxon>Mucoromycota</taxon>
        <taxon>Mucoromycotina</taxon>
        <taxon>Mucoromycetes</taxon>
        <taxon>Mucorales</taxon>
        <taxon>Mucorineae</taxon>
        <taxon>Rhizopodaceae</taxon>
        <taxon>Rhizopus</taxon>
    </lineage>
</organism>